<sequence>MAFMLTCDRLKTVTRQNTLFDGRRDENSAEHSWHLALIALTLGEYAPPGADLEKVVNLLLVHDLVEVYAGDAYIPSSASLQAEQTRKEQQAARRLFGLLPADQAATFQALWDEFEARQTPEARFARDLDALAPALLTWGDGGPGRAQWGPPSAGYVAMKRRALTHPVLFELFSRWMDREGVPVERHPQSLPGDLDARIAFLLTCDQLKGVTRTTRLHDDSRFENSAEHSWHLALMVLTLGESAPVGTNLTRVTELLLVHDLVEIYAGDTFFDVSSETQRQQAERERRAAVRLYSLLPEDQRGRWQGMWEEFEARETPEARFARALDALQPMLLTWGPGGTGCTARHPDLTRERLLGLKQQHLEAFPALWAYTQRLLDTAVRNGTLPAASPVPCA</sequence>
<dbReference type="InterPro" id="IPR039356">
    <property type="entry name" value="YfbR/HDDC2"/>
</dbReference>
<dbReference type="PANTHER" id="PTHR11845:SF13">
    <property type="entry name" value="5'-DEOXYNUCLEOTIDASE HDDC2"/>
    <property type="match status" value="1"/>
</dbReference>
<organism evidence="9 10">
    <name type="scientific">Deinococcus enclensis</name>
    <dbReference type="NCBI Taxonomy" id="1049582"/>
    <lineage>
        <taxon>Bacteria</taxon>
        <taxon>Thermotogati</taxon>
        <taxon>Deinococcota</taxon>
        <taxon>Deinococci</taxon>
        <taxon>Deinococcales</taxon>
        <taxon>Deinococcaceae</taxon>
        <taxon>Deinococcus</taxon>
    </lineage>
</organism>
<comment type="catalytic activity">
    <reaction evidence="1">
        <text>a 2'-deoxyribonucleoside 5'-phosphate + H2O = a 2'-deoxyribonucleoside + phosphate</text>
        <dbReference type="Rhea" id="RHEA:36167"/>
        <dbReference type="ChEBI" id="CHEBI:15377"/>
        <dbReference type="ChEBI" id="CHEBI:18274"/>
        <dbReference type="ChEBI" id="CHEBI:43474"/>
        <dbReference type="ChEBI" id="CHEBI:65317"/>
        <dbReference type="EC" id="3.1.3.89"/>
    </reaction>
</comment>
<dbReference type="SUPFAM" id="SSF109604">
    <property type="entry name" value="HD-domain/PDEase-like"/>
    <property type="match status" value="2"/>
</dbReference>
<comment type="cofactor">
    <cofactor evidence="3">
        <name>Co(2+)</name>
        <dbReference type="ChEBI" id="CHEBI:48828"/>
    </cofactor>
</comment>
<dbReference type="InterPro" id="IPR003607">
    <property type="entry name" value="HD/PDEase_dom"/>
</dbReference>
<accession>A0ABT9MET9</accession>
<evidence type="ECO:0000256" key="1">
    <source>
        <dbReference type="ARBA" id="ARBA00001638"/>
    </source>
</evidence>
<evidence type="ECO:0000256" key="7">
    <source>
        <dbReference type="ARBA" id="ARBA00022801"/>
    </source>
</evidence>
<evidence type="ECO:0000313" key="9">
    <source>
        <dbReference type="EMBL" id="MDP9765108.1"/>
    </source>
</evidence>
<evidence type="ECO:0000256" key="6">
    <source>
        <dbReference type="ARBA" id="ARBA00022723"/>
    </source>
</evidence>
<dbReference type="SMART" id="SM00471">
    <property type="entry name" value="HDc"/>
    <property type="match status" value="2"/>
</dbReference>
<comment type="caution">
    <text evidence="9">The sequence shown here is derived from an EMBL/GenBank/DDBJ whole genome shotgun (WGS) entry which is preliminary data.</text>
</comment>
<dbReference type="Proteomes" id="UP001232163">
    <property type="component" value="Unassembled WGS sequence"/>
</dbReference>
<gene>
    <name evidence="9" type="ORF">QO006_002556</name>
</gene>
<protein>
    <recommendedName>
        <fullName evidence="5">5'-deoxynucleotidase</fullName>
        <ecNumber evidence="5">3.1.3.89</ecNumber>
    </recommendedName>
</protein>
<dbReference type="Gene3D" id="1.10.3210.10">
    <property type="entry name" value="Hypothetical protein af1432"/>
    <property type="match status" value="2"/>
</dbReference>
<dbReference type="EMBL" id="JAURUR010000009">
    <property type="protein sequence ID" value="MDP9765108.1"/>
    <property type="molecule type" value="Genomic_DNA"/>
</dbReference>
<evidence type="ECO:0000259" key="8">
    <source>
        <dbReference type="SMART" id="SM00471"/>
    </source>
</evidence>
<evidence type="ECO:0000256" key="3">
    <source>
        <dbReference type="ARBA" id="ARBA00001941"/>
    </source>
</evidence>
<feature type="domain" description="HD/PDEase" evidence="8">
    <location>
        <begin position="221"/>
        <end position="340"/>
    </location>
</feature>
<keyword evidence="6" id="KW-0479">Metal-binding</keyword>
<dbReference type="RefSeq" id="WP_307466649.1">
    <property type="nucleotide sequence ID" value="NZ_JAURUR010000009.1"/>
</dbReference>
<evidence type="ECO:0000313" key="10">
    <source>
        <dbReference type="Proteomes" id="UP001232163"/>
    </source>
</evidence>
<evidence type="ECO:0000256" key="5">
    <source>
        <dbReference type="ARBA" id="ARBA00012964"/>
    </source>
</evidence>
<reference evidence="9 10" key="1">
    <citation type="submission" date="2023-07" db="EMBL/GenBank/DDBJ databases">
        <title>Genomic Encyclopedia of Type Strains, Phase IV (KMG-IV): sequencing the most valuable type-strain genomes for metagenomic binning, comparative biology and taxonomic classification.</title>
        <authorList>
            <person name="Goeker M."/>
        </authorList>
    </citation>
    <scope>NUCLEOTIDE SEQUENCE [LARGE SCALE GENOMIC DNA]</scope>
    <source>
        <strain evidence="9 10">NIO-1023</strain>
    </source>
</reference>
<dbReference type="EC" id="3.1.3.89" evidence="5"/>
<evidence type="ECO:0000256" key="4">
    <source>
        <dbReference type="ARBA" id="ARBA00011738"/>
    </source>
</evidence>
<evidence type="ECO:0000256" key="2">
    <source>
        <dbReference type="ARBA" id="ARBA00001936"/>
    </source>
</evidence>
<feature type="domain" description="HD/PDEase" evidence="8">
    <location>
        <begin position="24"/>
        <end position="143"/>
    </location>
</feature>
<dbReference type="GO" id="GO:0016787">
    <property type="term" value="F:hydrolase activity"/>
    <property type="evidence" value="ECO:0007669"/>
    <property type="project" value="UniProtKB-KW"/>
</dbReference>
<comment type="subunit">
    <text evidence="4">Homodimer.</text>
</comment>
<keyword evidence="10" id="KW-1185">Reference proteome</keyword>
<keyword evidence="7 9" id="KW-0378">Hydrolase</keyword>
<proteinExistence type="predicted"/>
<dbReference type="PANTHER" id="PTHR11845">
    <property type="entry name" value="5'-DEOXYNUCLEOTIDASE HDDC2"/>
    <property type="match status" value="1"/>
</dbReference>
<comment type="cofactor">
    <cofactor evidence="2">
        <name>Mn(2+)</name>
        <dbReference type="ChEBI" id="CHEBI:29035"/>
    </cofactor>
</comment>
<name>A0ABT9MET9_9DEIO</name>
<dbReference type="InterPro" id="IPR006674">
    <property type="entry name" value="HD_domain"/>
</dbReference>
<dbReference type="Pfam" id="PF13023">
    <property type="entry name" value="HD_3"/>
    <property type="match status" value="2"/>
</dbReference>